<dbReference type="Proteomes" id="UP000683360">
    <property type="component" value="Unassembled WGS sequence"/>
</dbReference>
<dbReference type="EMBL" id="CAJPWZ010001323">
    <property type="protein sequence ID" value="CAG2213061.1"/>
    <property type="molecule type" value="Genomic_DNA"/>
</dbReference>
<dbReference type="OrthoDB" id="6202708at2759"/>
<gene>
    <name evidence="1" type="ORF">MEDL_26993</name>
</gene>
<protein>
    <submittedName>
        <fullName evidence="1">Uncharacterized protein</fullName>
    </submittedName>
</protein>
<accession>A0A8S3S7W9</accession>
<comment type="caution">
    <text evidence="1">The sequence shown here is derived from an EMBL/GenBank/DDBJ whole genome shotgun (WGS) entry which is preliminary data.</text>
</comment>
<organism evidence="1 2">
    <name type="scientific">Mytilus edulis</name>
    <name type="common">Blue mussel</name>
    <dbReference type="NCBI Taxonomy" id="6550"/>
    <lineage>
        <taxon>Eukaryota</taxon>
        <taxon>Metazoa</taxon>
        <taxon>Spiralia</taxon>
        <taxon>Lophotrochozoa</taxon>
        <taxon>Mollusca</taxon>
        <taxon>Bivalvia</taxon>
        <taxon>Autobranchia</taxon>
        <taxon>Pteriomorphia</taxon>
        <taxon>Mytilida</taxon>
        <taxon>Mytiloidea</taxon>
        <taxon>Mytilidae</taxon>
        <taxon>Mytilinae</taxon>
        <taxon>Mytilus</taxon>
    </lineage>
</organism>
<evidence type="ECO:0000313" key="1">
    <source>
        <dbReference type="EMBL" id="CAG2213061.1"/>
    </source>
</evidence>
<proteinExistence type="predicted"/>
<sequence length="206" mass="23793">MSDKCYLFNNTFNYSVKRKRYNRVSIDSKLSRNNETVREVLTCFGCTPEKLADNMLVCLECTQLLSKHQSNKKKVESLNELRLKTSGTYLGHKIEFLSSPTETTSSKRVKVNTPKKMIAFAPRKIISNTEKQKKAFLRLNHLGLTLSTDAVRSAVDRLRMTYDKELIAHKNRISTYINDQAGPRRRLFTDDEGKTLVDNIYKNQSF</sequence>
<evidence type="ECO:0000313" key="2">
    <source>
        <dbReference type="Proteomes" id="UP000683360"/>
    </source>
</evidence>
<dbReference type="AlphaFoldDB" id="A0A8S3S7W9"/>
<reference evidence="1" key="1">
    <citation type="submission" date="2021-03" db="EMBL/GenBank/DDBJ databases">
        <authorList>
            <person name="Bekaert M."/>
        </authorList>
    </citation>
    <scope>NUCLEOTIDE SEQUENCE</scope>
</reference>
<keyword evidence="2" id="KW-1185">Reference proteome</keyword>
<name>A0A8S3S7W9_MYTED</name>